<dbReference type="EMBL" id="JAZHXI010000009">
    <property type="protein sequence ID" value="KAL2067827.1"/>
    <property type="molecule type" value="Genomic_DNA"/>
</dbReference>
<dbReference type="Proteomes" id="UP001595075">
    <property type="component" value="Unassembled WGS sequence"/>
</dbReference>
<keyword evidence="2" id="KW-1185">Reference proteome</keyword>
<evidence type="ECO:0000313" key="1">
    <source>
        <dbReference type="EMBL" id="KAL2067827.1"/>
    </source>
</evidence>
<proteinExistence type="predicted"/>
<sequence length="24" mass="2655">MATTTKIYDDAIEYAKPLPEKGQA</sequence>
<name>A0ABR4CDS6_9HELO</name>
<organism evidence="1 2">
    <name type="scientific">Oculimacula yallundae</name>
    <dbReference type="NCBI Taxonomy" id="86028"/>
    <lineage>
        <taxon>Eukaryota</taxon>
        <taxon>Fungi</taxon>
        <taxon>Dikarya</taxon>
        <taxon>Ascomycota</taxon>
        <taxon>Pezizomycotina</taxon>
        <taxon>Leotiomycetes</taxon>
        <taxon>Helotiales</taxon>
        <taxon>Ploettnerulaceae</taxon>
        <taxon>Oculimacula</taxon>
    </lineage>
</organism>
<evidence type="ECO:0000313" key="2">
    <source>
        <dbReference type="Proteomes" id="UP001595075"/>
    </source>
</evidence>
<reference evidence="1 2" key="1">
    <citation type="journal article" date="2024" name="Commun. Biol.">
        <title>Comparative genomic analysis of thermophilic fungi reveals convergent evolutionary adaptations and gene losses.</title>
        <authorList>
            <person name="Steindorff A.S."/>
            <person name="Aguilar-Pontes M.V."/>
            <person name="Robinson A.J."/>
            <person name="Andreopoulos B."/>
            <person name="LaButti K."/>
            <person name="Kuo A."/>
            <person name="Mondo S."/>
            <person name="Riley R."/>
            <person name="Otillar R."/>
            <person name="Haridas S."/>
            <person name="Lipzen A."/>
            <person name="Grimwood J."/>
            <person name="Schmutz J."/>
            <person name="Clum A."/>
            <person name="Reid I.D."/>
            <person name="Moisan M.C."/>
            <person name="Butler G."/>
            <person name="Nguyen T.T.M."/>
            <person name="Dewar K."/>
            <person name="Conant G."/>
            <person name="Drula E."/>
            <person name="Henrissat B."/>
            <person name="Hansel C."/>
            <person name="Singer S."/>
            <person name="Hutchinson M.I."/>
            <person name="de Vries R.P."/>
            <person name="Natvig D.O."/>
            <person name="Powell A.J."/>
            <person name="Tsang A."/>
            <person name="Grigoriev I.V."/>
        </authorList>
    </citation>
    <scope>NUCLEOTIDE SEQUENCE [LARGE SCALE GENOMIC DNA]</scope>
    <source>
        <strain evidence="1 2">CBS 494.80</strain>
    </source>
</reference>
<protein>
    <submittedName>
        <fullName evidence="1">Uncharacterized protein</fullName>
    </submittedName>
</protein>
<comment type="caution">
    <text evidence="1">The sequence shown here is derived from an EMBL/GenBank/DDBJ whole genome shotgun (WGS) entry which is preliminary data.</text>
</comment>
<accession>A0ABR4CDS6</accession>
<gene>
    <name evidence="1" type="ORF">VTL71DRAFT_15925</name>
</gene>